<dbReference type="EMBL" id="KQ971307">
    <property type="protein sequence ID" value="EFA11498.1"/>
    <property type="molecule type" value="Genomic_DNA"/>
</dbReference>
<reference evidence="2 3" key="1">
    <citation type="journal article" date="2008" name="Nature">
        <title>The genome of the model beetle and pest Tribolium castaneum.</title>
        <authorList>
            <consortium name="Tribolium Genome Sequencing Consortium"/>
            <person name="Richards S."/>
            <person name="Gibbs R.A."/>
            <person name="Weinstock G.M."/>
            <person name="Brown S.J."/>
            <person name="Denell R."/>
            <person name="Beeman R.W."/>
            <person name="Gibbs R."/>
            <person name="Beeman R.W."/>
            <person name="Brown S.J."/>
            <person name="Bucher G."/>
            <person name="Friedrich M."/>
            <person name="Grimmelikhuijzen C.J."/>
            <person name="Klingler M."/>
            <person name="Lorenzen M."/>
            <person name="Richards S."/>
            <person name="Roth S."/>
            <person name="Schroder R."/>
            <person name="Tautz D."/>
            <person name="Zdobnov E.M."/>
            <person name="Muzny D."/>
            <person name="Gibbs R.A."/>
            <person name="Weinstock G.M."/>
            <person name="Attaway T."/>
            <person name="Bell S."/>
            <person name="Buhay C.J."/>
            <person name="Chandrabose M.N."/>
            <person name="Chavez D."/>
            <person name="Clerk-Blankenburg K.P."/>
            <person name="Cree A."/>
            <person name="Dao M."/>
            <person name="Davis C."/>
            <person name="Chacko J."/>
            <person name="Dinh H."/>
            <person name="Dugan-Rocha S."/>
            <person name="Fowler G."/>
            <person name="Garner T.T."/>
            <person name="Garnes J."/>
            <person name="Gnirke A."/>
            <person name="Hawes A."/>
            <person name="Hernandez J."/>
            <person name="Hines S."/>
            <person name="Holder M."/>
            <person name="Hume J."/>
            <person name="Jhangiani S.N."/>
            <person name="Joshi V."/>
            <person name="Khan Z.M."/>
            <person name="Jackson L."/>
            <person name="Kovar C."/>
            <person name="Kowis A."/>
            <person name="Lee S."/>
            <person name="Lewis L.R."/>
            <person name="Margolis J."/>
            <person name="Morgan M."/>
            <person name="Nazareth L.V."/>
            <person name="Nguyen N."/>
            <person name="Okwuonu G."/>
            <person name="Parker D."/>
            <person name="Richards S."/>
            <person name="Ruiz S.J."/>
            <person name="Santibanez J."/>
            <person name="Savard J."/>
            <person name="Scherer S.E."/>
            <person name="Schneider B."/>
            <person name="Sodergren E."/>
            <person name="Tautz D."/>
            <person name="Vattahil S."/>
            <person name="Villasana D."/>
            <person name="White C.S."/>
            <person name="Wright R."/>
            <person name="Park Y."/>
            <person name="Beeman R.W."/>
            <person name="Lord J."/>
            <person name="Oppert B."/>
            <person name="Lorenzen M."/>
            <person name="Brown S."/>
            <person name="Wang L."/>
            <person name="Savard J."/>
            <person name="Tautz D."/>
            <person name="Richards S."/>
            <person name="Weinstock G."/>
            <person name="Gibbs R.A."/>
            <person name="Liu Y."/>
            <person name="Worley K."/>
            <person name="Weinstock G."/>
            <person name="Elsik C.G."/>
            <person name="Reese J.T."/>
            <person name="Elhaik E."/>
            <person name="Landan G."/>
            <person name="Graur D."/>
            <person name="Arensburger P."/>
            <person name="Atkinson P."/>
            <person name="Beeman R.W."/>
            <person name="Beidler J."/>
            <person name="Brown S.J."/>
            <person name="Demuth J.P."/>
            <person name="Drury D.W."/>
            <person name="Du Y.Z."/>
            <person name="Fujiwara H."/>
            <person name="Lorenzen M."/>
            <person name="Maselli V."/>
            <person name="Osanai M."/>
            <person name="Park Y."/>
            <person name="Robertson H.M."/>
            <person name="Tu Z."/>
            <person name="Wang J.J."/>
            <person name="Wang S."/>
            <person name="Richards S."/>
            <person name="Song H."/>
            <person name="Zhang L."/>
            <person name="Sodergren E."/>
            <person name="Werner D."/>
            <person name="Stanke M."/>
            <person name="Morgenstern B."/>
            <person name="Solovyev V."/>
            <person name="Kosarev P."/>
            <person name="Brown G."/>
            <person name="Chen H.C."/>
            <person name="Ermolaeva O."/>
            <person name="Hlavina W."/>
            <person name="Kapustin Y."/>
            <person name="Kiryutin B."/>
            <person name="Kitts P."/>
            <person name="Maglott D."/>
            <person name="Pruitt K."/>
            <person name="Sapojnikov V."/>
            <person name="Souvorov A."/>
            <person name="Mackey A.J."/>
            <person name="Waterhouse R.M."/>
            <person name="Wyder S."/>
            <person name="Zdobnov E.M."/>
            <person name="Zdobnov E.M."/>
            <person name="Wyder S."/>
            <person name="Kriventseva E.V."/>
            <person name="Kadowaki T."/>
            <person name="Bork P."/>
            <person name="Aranda M."/>
            <person name="Bao R."/>
            <person name="Beermann A."/>
            <person name="Berns N."/>
            <person name="Bolognesi R."/>
            <person name="Bonneton F."/>
            <person name="Bopp D."/>
            <person name="Brown S.J."/>
            <person name="Bucher G."/>
            <person name="Butts T."/>
            <person name="Chaumot A."/>
            <person name="Denell R.E."/>
            <person name="Ferrier D.E."/>
            <person name="Friedrich M."/>
            <person name="Gordon C.M."/>
            <person name="Jindra M."/>
            <person name="Klingler M."/>
            <person name="Lan Q."/>
            <person name="Lattorff H.M."/>
            <person name="Laudet V."/>
            <person name="von Levetsow C."/>
            <person name="Liu Z."/>
            <person name="Lutz R."/>
            <person name="Lynch J.A."/>
            <person name="da Fonseca R.N."/>
            <person name="Posnien N."/>
            <person name="Reuter R."/>
            <person name="Roth S."/>
            <person name="Savard J."/>
            <person name="Schinko J.B."/>
            <person name="Schmitt C."/>
            <person name="Schoppmeier M."/>
            <person name="Schroder R."/>
            <person name="Shippy T.D."/>
            <person name="Simonnet F."/>
            <person name="Marques-Souza H."/>
            <person name="Tautz D."/>
            <person name="Tomoyasu Y."/>
            <person name="Trauner J."/>
            <person name="Van der Zee M."/>
            <person name="Vervoort M."/>
            <person name="Wittkopp N."/>
            <person name="Wimmer E.A."/>
            <person name="Yang X."/>
            <person name="Jones A.K."/>
            <person name="Sattelle D.B."/>
            <person name="Ebert P.R."/>
            <person name="Nelson D."/>
            <person name="Scott J.G."/>
            <person name="Beeman R.W."/>
            <person name="Muthukrishnan S."/>
            <person name="Kramer K.J."/>
            <person name="Arakane Y."/>
            <person name="Beeman R.W."/>
            <person name="Zhu Q."/>
            <person name="Hogenkamp D."/>
            <person name="Dixit R."/>
            <person name="Oppert B."/>
            <person name="Jiang H."/>
            <person name="Zou Z."/>
            <person name="Marshall J."/>
            <person name="Elpidina E."/>
            <person name="Vinokurov K."/>
            <person name="Oppert C."/>
            <person name="Zou Z."/>
            <person name="Evans J."/>
            <person name="Lu Z."/>
            <person name="Zhao P."/>
            <person name="Sumathipala N."/>
            <person name="Altincicek B."/>
            <person name="Vilcinskas A."/>
            <person name="Williams M."/>
            <person name="Hultmark D."/>
            <person name="Hetru C."/>
            <person name="Jiang H."/>
            <person name="Grimmelikhuijzen C.J."/>
            <person name="Hauser F."/>
            <person name="Cazzamali G."/>
            <person name="Williamson M."/>
            <person name="Park Y."/>
            <person name="Li B."/>
            <person name="Tanaka Y."/>
            <person name="Predel R."/>
            <person name="Neupert S."/>
            <person name="Schachtner J."/>
            <person name="Verleyen P."/>
            <person name="Raible F."/>
            <person name="Bork P."/>
            <person name="Friedrich M."/>
            <person name="Walden K.K."/>
            <person name="Robertson H.M."/>
            <person name="Angeli S."/>
            <person name="Foret S."/>
            <person name="Bucher G."/>
            <person name="Schuetz S."/>
            <person name="Maleszka R."/>
            <person name="Wimmer E.A."/>
            <person name="Beeman R.W."/>
            <person name="Lorenzen M."/>
            <person name="Tomoyasu Y."/>
            <person name="Miller S.C."/>
            <person name="Grossmann D."/>
            <person name="Bucher G."/>
        </authorList>
    </citation>
    <scope>NUCLEOTIDE SEQUENCE [LARGE SCALE GENOMIC DNA]</scope>
    <source>
        <strain evidence="2 3">Georgia GA2</strain>
    </source>
</reference>
<protein>
    <submittedName>
        <fullName evidence="2">Uncharacterized protein</fullName>
    </submittedName>
</protein>
<name>D6W725_TRICA</name>
<evidence type="ECO:0000313" key="2">
    <source>
        <dbReference type="EMBL" id="EFA11498.1"/>
    </source>
</evidence>
<evidence type="ECO:0000313" key="3">
    <source>
        <dbReference type="Proteomes" id="UP000007266"/>
    </source>
</evidence>
<dbReference type="HOGENOM" id="CLU_1818310_0_0_1"/>
<accession>D6W725</accession>
<keyword evidence="3" id="KW-1185">Reference proteome</keyword>
<dbReference type="AlphaFoldDB" id="D6W725"/>
<reference evidence="2 3" key="2">
    <citation type="journal article" date="2010" name="Nucleic Acids Res.">
        <title>BeetleBase in 2010: revisions to provide comprehensive genomic information for Tribolium castaneum.</title>
        <authorList>
            <person name="Kim H.S."/>
            <person name="Murphy T."/>
            <person name="Xia J."/>
            <person name="Caragea D."/>
            <person name="Park Y."/>
            <person name="Beeman R.W."/>
            <person name="Lorenzen M.D."/>
            <person name="Butcher S."/>
            <person name="Manak J.R."/>
            <person name="Brown S.J."/>
        </authorList>
    </citation>
    <scope>GENOME REANNOTATION</scope>
    <source>
        <strain evidence="2 3">Georgia GA2</strain>
    </source>
</reference>
<dbReference type="InParanoid" id="D6W725"/>
<proteinExistence type="predicted"/>
<feature type="compositionally biased region" description="Basic and acidic residues" evidence="1">
    <location>
        <begin position="1"/>
        <end position="19"/>
    </location>
</feature>
<evidence type="ECO:0000256" key="1">
    <source>
        <dbReference type="SAM" id="MobiDB-lite"/>
    </source>
</evidence>
<gene>
    <name evidence="2" type="primary">GLEAN_14212</name>
    <name evidence="2" type="ORF">TcasGA2_TC014212</name>
</gene>
<dbReference type="Proteomes" id="UP000007266">
    <property type="component" value="Linkage group 1"/>
</dbReference>
<sequence length="142" mass="16716">MKLEIIEKRSSVSKRQQDGKRRRTYHVQVSELKHGANKEEETDYENKHWIDFREIPKTKARFFFCLCALENSRKHVILKVYYHLINKSTGVLSLQRCVRGEINGNNKYMIGVDLLAQLLTVSNEYNLSDICCTFLFTLEITK</sequence>
<feature type="region of interest" description="Disordered" evidence="1">
    <location>
        <begin position="1"/>
        <end position="24"/>
    </location>
</feature>
<organism evidence="2 3">
    <name type="scientific">Tribolium castaneum</name>
    <name type="common">Red flour beetle</name>
    <dbReference type="NCBI Taxonomy" id="7070"/>
    <lineage>
        <taxon>Eukaryota</taxon>
        <taxon>Metazoa</taxon>
        <taxon>Ecdysozoa</taxon>
        <taxon>Arthropoda</taxon>
        <taxon>Hexapoda</taxon>
        <taxon>Insecta</taxon>
        <taxon>Pterygota</taxon>
        <taxon>Neoptera</taxon>
        <taxon>Endopterygota</taxon>
        <taxon>Coleoptera</taxon>
        <taxon>Polyphaga</taxon>
        <taxon>Cucujiformia</taxon>
        <taxon>Tenebrionidae</taxon>
        <taxon>Tenebrionidae incertae sedis</taxon>
        <taxon>Tribolium</taxon>
    </lineage>
</organism>